<comment type="caution">
    <text evidence="2">The sequence shown here is derived from an EMBL/GenBank/DDBJ whole genome shotgun (WGS) entry which is preliminary data.</text>
</comment>
<dbReference type="GO" id="GO:0007399">
    <property type="term" value="P:nervous system development"/>
    <property type="evidence" value="ECO:0007669"/>
    <property type="project" value="TreeGrafter"/>
</dbReference>
<dbReference type="InterPro" id="IPR026100">
    <property type="entry name" value="Tmem223"/>
</dbReference>
<dbReference type="PANTHER" id="PTHR14549">
    <property type="entry name" value="TRANSMEMBRANE PROTEIN 223"/>
    <property type="match status" value="1"/>
</dbReference>
<dbReference type="GO" id="GO:0005739">
    <property type="term" value="C:mitochondrion"/>
    <property type="evidence" value="ECO:0007669"/>
    <property type="project" value="TreeGrafter"/>
</dbReference>
<sequence length="270" mass="31013">MELLAACRVAVSSWPLLRPSTALGRAAGLLRRHLHTGRTKDDRKILPSGPTRSSSTRHDPTKLVWEREHIVEKDTLLYRNDSKKFFRMINFFGVSQFVFWSYLSNFAFTTMKNVQIPEEHKQNKALPWWKKTDFGQYRNGITVSSFLIGGELNHGFQSQFKAYFPAGSLRACWGTMAICWMYTLRSVSGLVLKRGGRELLFFTFAPLGRNRSMLVPLEKVSAKQSRISSHVHLPLKVQGKTFHYLIDMKGTFTNAKLFDYSAGLSRKWAR</sequence>
<proteinExistence type="predicted"/>
<organism evidence="2 3">
    <name type="scientific">Chionoecetes opilio</name>
    <name type="common">Atlantic snow crab</name>
    <name type="synonym">Cancer opilio</name>
    <dbReference type="NCBI Taxonomy" id="41210"/>
    <lineage>
        <taxon>Eukaryota</taxon>
        <taxon>Metazoa</taxon>
        <taxon>Ecdysozoa</taxon>
        <taxon>Arthropoda</taxon>
        <taxon>Crustacea</taxon>
        <taxon>Multicrustacea</taxon>
        <taxon>Malacostraca</taxon>
        <taxon>Eumalacostraca</taxon>
        <taxon>Eucarida</taxon>
        <taxon>Decapoda</taxon>
        <taxon>Pleocyemata</taxon>
        <taxon>Brachyura</taxon>
        <taxon>Eubrachyura</taxon>
        <taxon>Majoidea</taxon>
        <taxon>Majidae</taxon>
        <taxon>Chionoecetes</taxon>
    </lineage>
</organism>
<accession>A0A8J4YH32</accession>
<evidence type="ECO:0000256" key="1">
    <source>
        <dbReference type="SAM" id="MobiDB-lite"/>
    </source>
</evidence>
<feature type="region of interest" description="Disordered" evidence="1">
    <location>
        <begin position="39"/>
        <end position="59"/>
    </location>
</feature>
<protein>
    <submittedName>
        <fullName evidence="2">Transmembrane protein 223</fullName>
    </submittedName>
</protein>
<keyword evidence="2" id="KW-0472">Membrane</keyword>
<dbReference type="Pfam" id="PF06979">
    <property type="entry name" value="TMEM70"/>
    <property type="match status" value="1"/>
</dbReference>
<evidence type="ECO:0000313" key="3">
    <source>
        <dbReference type="Proteomes" id="UP000770661"/>
    </source>
</evidence>
<dbReference type="PANTHER" id="PTHR14549:SF2">
    <property type="entry name" value="TRANSMEMBRANE PROTEIN 223"/>
    <property type="match status" value="1"/>
</dbReference>
<evidence type="ECO:0000313" key="2">
    <source>
        <dbReference type="EMBL" id="KAG0723486.1"/>
    </source>
</evidence>
<keyword evidence="3" id="KW-1185">Reference proteome</keyword>
<gene>
    <name evidence="2" type="primary">tmem223</name>
    <name evidence="2" type="ORF">GWK47_042639</name>
</gene>
<reference evidence="2" key="1">
    <citation type="submission" date="2020-07" db="EMBL/GenBank/DDBJ databases">
        <title>The High-quality genome of the commercially important snow crab, Chionoecetes opilio.</title>
        <authorList>
            <person name="Jeong J.-H."/>
            <person name="Ryu S."/>
        </authorList>
    </citation>
    <scope>NUCLEOTIDE SEQUENCE</scope>
    <source>
        <strain evidence="2">MADBK_172401_WGS</strain>
        <tissue evidence="2">Digestive gland</tissue>
    </source>
</reference>
<dbReference type="Proteomes" id="UP000770661">
    <property type="component" value="Unassembled WGS sequence"/>
</dbReference>
<dbReference type="EMBL" id="JACEEZ010008198">
    <property type="protein sequence ID" value="KAG0723486.1"/>
    <property type="molecule type" value="Genomic_DNA"/>
</dbReference>
<dbReference type="InterPro" id="IPR045325">
    <property type="entry name" value="TMEM70/TMEM186/TMEM223"/>
</dbReference>
<keyword evidence="2" id="KW-0812">Transmembrane</keyword>
<dbReference type="OrthoDB" id="5950063at2759"/>
<dbReference type="AlphaFoldDB" id="A0A8J4YH32"/>
<name>A0A8J4YH32_CHIOP</name>